<feature type="signal peptide" evidence="1">
    <location>
        <begin position="1"/>
        <end position="27"/>
    </location>
</feature>
<dbReference type="HOGENOM" id="CLU_865265_0_0_7"/>
<evidence type="ECO:0000256" key="1">
    <source>
        <dbReference type="SAM" id="SignalP"/>
    </source>
</evidence>
<sequence length="321" mass="35788">MKFGAPVKIIGMLAVLLLIFSTTQAMALASKLDDIADDDLDLVLDGFELKGAENEIDRSIDFIENSSDLLGGELTQRHDNAPEWLRIGGSLAVASAVSLCSHEAPPDQIDLQGLSKFRTELDLTADVEIKEGWRARLSGQTYYDWAYAVRGRQNFTDQMLEAYENELELGEAWLQGSLVAGLDVKFGRQIVVWGKSDNIRVTDVLNPLDNREPGMTDIEDLRLPTTMTRLDYILGNWIITGLVVHEIRFGKFPVYGSDYYSASRCLPAEVTPPFGLESQEYGLALSSNFNGWDMALYGAYIYDDDSLYRYSIYLTLPPLAG</sequence>
<dbReference type="Proteomes" id="UP000009047">
    <property type="component" value="Chromosome"/>
</dbReference>
<keyword evidence="1" id="KW-0732">Signal</keyword>
<dbReference type="RefSeq" id="WP_013259625.1">
    <property type="nucleotide sequence ID" value="NC_014365.1"/>
</dbReference>
<name>E1QME4_DESB2</name>
<dbReference type="STRING" id="644282.Deba_2834"/>
<dbReference type="InterPro" id="IPR010727">
    <property type="entry name" value="DUF1302"/>
</dbReference>
<dbReference type="Pfam" id="PF06980">
    <property type="entry name" value="DUF1302"/>
    <property type="match status" value="1"/>
</dbReference>
<gene>
    <name evidence="2" type="ordered locus">Deba_2834</name>
</gene>
<accession>E1QME4</accession>
<dbReference type="AlphaFoldDB" id="E1QME4"/>
<feature type="chain" id="PRO_5003150298" evidence="1">
    <location>
        <begin position="28"/>
        <end position="321"/>
    </location>
</feature>
<evidence type="ECO:0000313" key="3">
    <source>
        <dbReference type="Proteomes" id="UP000009047"/>
    </source>
</evidence>
<proteinExistence type="predicted"/>
<dbReference type="EMBL" id="CP002085">
    <property type="protein sequence ID" value="ADK86187.1"/>
    <property type="molecule type" value="Genomic_DNA"/>
</dbReference>
<dbReference type="KEGG" id="dbr:Deba_2834"/>
<evidence type="ECO:0000313" key="2">
    <source>
        <dbReference type="EMBL" id="ADK86187.1"/>
    </source>
</evidence>
<dbReference type="eggNOG" id="COG3103">
    <property type="taxonomic scope" value="Bacteria"/>
</dbReference>
<dbReference type="OrthoDB" id="9801336at2"/>
<organism evidence="2 3">
    <name type="scientific">Desulfarculus baarsii (strain ATCC 33931 / DSM 2075 / LMG 7858 / VKM B-1802 / 2st14)</name>
    <dbReference type="NCBI Taxonomy" id="644282"/>
    <lineage>
        <taxon>Bacteria</taxon>
        <taxon>Pseudomonadati</taxon>
        <taxon>Thermodesulfobacteriota</taxon>
        <taxon>Desulfarculia</taxon>
        <taxon>Desulfarculales</taxon>
        <taxon>Desulfarculaceae</taxon>
        <taxon>Desulfarculus</taxon>
    </lineage>
</organism>
<keyword evidence="3" id="KW-1185">Reference proteome</keyword>
<protein>
    <submittedName>
        <fullName evidence="2">SH3 type 3 domain-containing protein</fullName>
    </submittedName>
</protein>
<reference evidence="2 3" key="1">
    <citation type="journal article" date="2010" name="Stand. Genomic Sci.">
        <title>Complete genome sequence of Desulfarculus baarsii type strain (2st14).</title>
        <authorList>
            <person name="Sun H."/>
            <person name="Spring S."/>
            <person name="Lapidus A."/>
            <person name="Davenport K."/>
            <person name="Del Rio T.G."/>
            <person name="Tice H."/>
            <person name="Nolan M."/>
            <person name="Copeland A."/>
            <person name="Cheng J.F."/>
            <person name="Lucas S."/>
            <person name="Tapia R."/>
            <person name="Goodwin L."/>
            <person name="Pitluck S."/>
            <person name="Ivanova N."/>
            <person name="Pagani I."/>
            <person name="Mavromatis K."/>
            <person name="Ovchinnikova G."/>
            <person name="Pati A."/>
            <person name="Chen A."/>
            <person name="Palaniappan K."/>
            <person name="Hauser L."/>
            <person name="Chang Y.J."/>
            <person name="Jeffries C.D."/>
            <person name="Detter J.C."/>
            <person name="Han C."/>
            <person name="Rohde M."/>
            <person name="Brambilla E."/>
            <person name="Goker M."/>
            <person name="Woyke T."/>
            <person name="Bristow J."/>
            <person name="Eisen J.A."/>
            <person name="Markowitz V."/>
            <person name="Hugenholtz P."/>
            <person name="Kyrpides N.C."/>
            <person name="Klenk H.P."/>
            <person name="Land M."/>
        </authorList>
    </citation>
    <scope>NUCLEOTIDE SEQUENCE [LARGE SCALE GENOMIC DNA]</scope>
    <source>
        <strain evidence="3">ATCC 33931 / DSM 2075 / LMG 7858 / VKM B-1802 / 2st14</strain>
    </source>
</reference>